<reference evidence="2 3" key="1">
    <citation type="submission" date="2024-08" db="EMBL/GenBank/DDBJ databases">
        <title>Genome mining of Saccharopolyspora cebuensis PGLac3 from Nigerian medicinal plant.</title>
        <authorList>
            <person name="Ezeobiora C.E."/>
            <person name="Igbokwe N.H."/>
            <person name="Amin D.H."/>
            <person name="Mendie U.E."/>
        </authorList>
    </citation>
    <scope>NUCLEOTIDE SEQUENCE [LARGE SCALE GENOMIC DNA]</scope>
    <source>
        <strain evidence="2 3">PGLac3</strain>
    </source>
</reference>
<gene>
    <name evidence="2" type="ORF">AB8O55_12295</name>
</gene>
<dbReference type="Proteomes" id="UP001564626">
    <property type="component" value="Unassembled WGS sequence"/>
</dbReference>
<evidence type="ECO:0000313" key="2">
    <source>
        <dbReference type="EMBL" id="MEY8040175.1"/>
    </source>
</evidence>
<accession>A0ABV4CGD8</accession>
<dbReference type="InterPro" id="IPR050855">
    <property type="entry name" value="NDM-1-like"/>
</dbReference>
<dbReference type="PANTHER" id="PTHR42951:SF4">
    <property type="entry name" value="ACYL-COENZYME A THIOESTERASE MBLAC2"/>
    <property type="match status" value="1"/>
</dbReference>
<dbReference type="InterPro" id="IPR036866">
    <property type="entry name" value="RibonucZ/Hydroxyglut_hydro"/>
</dbReference>
<feature type="domain" description="Metallo-beta-lactamase" evidence="1">
    <location>
        <begin position="19"/>
        <end position="208"/>
    </location>
</feature>
<dbReference type="SUPFAM" id="SSF56281">
    <property type="entry name" value="Metallo-hydrolase/oxidoreductase"/>
    <property type="match status" value="1"/>
</dbReference>
<dbReference type="EMBL" id="JBGEHV010000018">
    <property type="protein sequence ID" value="MEY8040175.1"/>
    <property type="molecule type" value="Genomic_DNA"/>
</dbReference>
<organism evidence="2 3">
    <name type="scientific">Saccharopolyspora cebuensis</name>
    <dbReference type="NCBI Taxonomy" id="418759"/>
    <lineage>
        <taxon>Bacteria</taxon>
        <taxon>Bacillati</taxon>
        <taxon>Actinomycetota</taxon>
        <taxon>Actinomycetes</taxon>
        <taxon>Pseudonocardiales</taxon>
        <taxon>Pseudonocardiaceae</taxon>
        <taxon>Saccharopolyspora</taxon>
    </lineage>
</organism>
<keyword evidence="3" id="KW-1185">Reference proteome</keyword>
<dbReference type="RefSeq" id="WP_345364542.1">
    <property type="nucleotide sequence ID" value="NZ_BAABII010000012.1"/>
</dbReference>
<name>A0ABV4CGD8_9PSEU</name>
<evidence type="ECO:0000313" key="3">
    <source>
        <dbReference type="Proteomes" id="UP001564626"/>
    </source>
</evidence>
<dbReference type="CDD" id="cd16282">
    <property type="entry name" value="metallo-hydrolase-like_MBL-fold"/>
    <property type="match status" value="1"/>
</dbReference>
<proteinExistence type="predicted"/>
<dbReference type="Pfam" id="PF00753">
    <property type="entry name" value="Lactamase_B"/>
    <property type="match status" value="1"/>
</dbReference>
<sequence length="263" mass="27848">MSWQEIAAGVLVRRHDELDLTTGLVLGTGSAVVVDTGGDEVRGAGWAEEVRGITALPVQVVLTHAHFDHCFGTAAFRPAPVWAHAGFPAHLARTAEPQRAHWSRHYRERGETALAAALEAARPVEPDRLVRDGAELDLGDRRVRLHHLGPGHTDHDLVVEVPDAAVVFAGDLVEQGGPPDFEDADPLRWPTAVDRLLALAPEVVVPGHGTPVDAAFARAQREDLAALAALCSAVAAGSLPRAAAVARSPFPASTTTAALDRVR</sequence>
<dbReference type="Gene3D" id="3.60.15.10">
    <property type="entry name" value="Ribonuclease Z/Hydroxyacylglutathione hydrolase-like"/>
    <property type="match status" value="1"/>
</dbReference>
<dbReference type="SMART" id="SM00849">
    <property type="entry name" value="Lactamase_B"/>
    <property type="match status" value="1"/>
</dbReference>
<evidence type="ECO:0000259" key="1">
    <source>
        <dbReference type="SMART" id="SM00849"/>
    </source>
</evidence>
<protein>
    <submittedName>
        <fullName evidence="2">MBL fold metallo-hydrolase</fullName>
    </submittedName>
</protein>
<dbReference type="PANTHER" id="PTHR42951">
    <property type="entry name" value="METALLO-BETA-LACTAMASE DOMAIN-CONTAINING"/>
    <property type="match status" value="1"/>
</dbReference>
<comment type="caution">
    <text evidence="2">The sequence shown here is derived from an EMBL/GenBank/DDBJ whole genome shotgun (WGS) entry which is preliminary data.</text>
</comment>
<dbReference type="InterPro" id="IPR001279">
    <property type="entry name" value="Metallo-B-lactamas"/>
</dbReference>